<evidence type="ECO:0000256" key="2">
    <source>
        <dbReference type="ARBA" id="ARBA00022843"/>
    </source>
</evidence>
<accession>A0A0M9ACE7</accession>
<evidence type="ECO:0000256" key="3">
    <source>
        <dbReference type="ARBA" id="ARBA00022845"/>
    </source>
</evidence>
<name>A0A0M9ACE7_9HYME</name>
<dbReference type="Pfam" id="PF07145">
    <property type="entry name" value="PAM2"/>
    <property type="match status" value="1"/>
</dbReference>
<dbReference type="PANTHER" id="PTHR13154:SF6">
    <property type="entry name" value="GEO05078P1"/>
    <property type="match status" value="1"/>
</dbReference>
<reference evidence="4 5" key="1">
    <citation type="submission" date="2015-07" db="EMBL/GenBank/DDBJ databases">
        <title>The genome of Melipona quadrifasciata.</title>
        <authorList>
            <person name="Pan H."/>
            <person name="Kapheim K."/>
        </authorList>
    </citation>
    <scope>NUCLEOTIDE SEQUENCE [LARGE SCALE GENOMIC DNA]</scope>
    <source>
        <strain evidence="4">0111107301</strain>
        <tissue evidence="4">Whole body</tissue>
    </source>
</reference>
<evidence type="ECO:0000256" key="1">
    <source>
        <dbReference type="ARBA" id="ARBA00006858"/>
    </source>
</evidence>
<dbReference type="GO" id="GO:0000900">
    <property type="term" value="F:mRNA regulatory element binding translation repressor activity"/>
    <property type="evidence" value="ECO:0007669"/>
    <property type="project" value="InterPro"/>
</dbReference>
<gene>
    <name evidence="4" type="ORF">WN51_08466</name>
</gene>
<proteinExistence type="inferred from homology"/>
<evidence type="ECO:0000313" key="5">
    <source>
        <dbReference type="Proteomes" id="UP000053105"/>
    </source>
</evidence>
<dbReference type="AlphaFoldDB" id="A0A0M9ACE7"/>
<dbReference type="OrthoDB" id="5985142at2759"/>
<dbReference type="PANTHER" id="PTHR13154">
    <property type="entry name" value="POLYADENYLATE-BINDING PROTEIN-INTERACTING PROTEIN 2"/>
    <property type="match status" value="1"/>
</dbReference>
<sequence length="322" mass="36780">MISSRFVSLVHGQASIQNSSQTRQIKKHHVISNSSTPKLKKPDRTAKKFPFEDERVKWPQRSIDRQLLALFEETDIHSPPRISSEVNFTVDDITIHTLNHSGYDRTRTNGRLTLSRNTLSEKTTHPQRITVVKCSVRRATVLCFDETSTYARQLNQPITPHALQCKYNYVSQSRNGANDHGNDYGNETGIISYMDNNFESDIDVQGTEESDFSEYLWMENEEEFDKEVIQQLMEEELTEECLKAMWEDERQHERNTNSIAWSTATSMPENGAELCQQLNNLKMHDDLAKQSTLNPNAAEFVPAFKSAVTSVSTPQEVTAESS</sequence>
<dbReference type="STRING" id="166423.A0A0M9ACE7"/>
<dbReference type="InterPro" id="IPR040396">
    <property type="entry name" value="PAIP2-like"/>
</dbReference>
<keyword evidence="3" id="KW-0810">Translation regulation</keyword>
<dbReference type="GO" id="GO:0045947">
    <property type="term" value="P:negative regulation of translational initiation"/>
    <property type="evidence" value="ECO:0007669"/>
    <property type="project" value="InterPro"/>
</dbReference>
<dbReference type="Proteomes" id="UP000053105">
    <property type="component" value="Unassembled WGS sequence"/>
</dbReference>
<evidence type="ECO:0000313" key="4">
    <source>
        <dbReference type="EMBL" id="KOX80289.1"/>
    </source>
</evidence>
<comment type="similarity">
    <text evidence="1">Belongs to the PAIP2 family.</text>
</comment>
<protein>
    <submittedName>
        <fullName evidence="4">Polyadenylate-binding protein-interacting protein 2B</fullName>
    </submittedName>
</protein>
<dbReference type="InterPro" id="IPR009818">
    <property type="entry name" value="PAM2_motif"/>
</dbReference>
<keyword evidence="5" id="KW-1185">Reference proteome</keyword>
<dbReference type="EMBL" id="KQ435706">
    <property type="protein sequence ID" value="KOX80289.1"/>
    <property type="molecule type" value="Genomic_DNA"/>
</dbReference>
<keyword evidence="2" id="KW-0832">Ubl conjugation</keyword>
<dbReference type="GO" id="GO:0005737">
    <property type="term" value="C:cytoplasm"/>
    <property type="evidence" value="ECO:0007669"/>
    <property type="project" value="TreeGrafter"/>
</dbReference>
<organism evidence="4 5">
    <name type="scientific">Melipona quadrifasciata</name>
    <dbReference type="NCBI Taxonomy" id="166423"/>
    <lineage>
        <taxon>Eukaryota</taxon>
        <taxon>Metazoa</taxon>
        <taxon>Ecdysozoa</taxon>
        <taxon>Arthropoda</taxon>
        <taxon>Hexapoda</taxon>
        <taxon>Insecta</taxon>
        <taxon>Pterygota</taxon>
        <taxon>Neoptera</taxon>
        <taxon>Endopterygota</taxon>
        <taxon>Hymenoptera</taxon>
        <taxon>Apocrita</taxon>
        <taxon>Aculeata</taxon>
        <taxon>Apoidea</taxon>
        <taxon>Anthophila</taxon>
        <taxon>Apidae</taxon>
        <taxon>Melipona</taxon>
    </lineage>
</organism>